<evidence type="ECO:0000313" key="2">
    <source>
        <dbReference type="Proteomes" id="UP000294508"/>
    </source>
</evidence>
<keyword evidence="2" id="KW-1185">Reference proteome</keyword>
<reference evidence="1 2" key="1">
    <citation type="journal article" date="2015" name="Stand. Genomic Sci.">
        <title>Genomic Encyclopedia of Bacterial and Archaeal Type Strains, Phase III: the genomes of soil and plant-associated and newly described type strains.</title>
        <authorList>
            <person name="Whitman W.B."/>
            <person name="Woyke T."/>
            <person name="Klenk H.P."/>
            <person name="Zhou Y."/>
            <person name="Lilburn T.G."/>
            <person name="Beck B.J."/>
            <person name="De Vos P."/>
            <person name="Vandamme P."/>
            <person name="Eisen J.A."/>
            <person name="Garrity G."/>
            <person name="Hugenholtz P."/>
            <person name="Kyrpides N.C."/>
        </authorList>
    </citation>
    <scope>NUCLEOTIDE SEQUENCE [LARGE SCALE GENOMIC DNA]</scope>
    <source>
        <strain evidence="1 2">VKM Ac-2572</strain>
    </source>
</reference>
<name>A0A4R2HCP4_9ACTN</name>
<organism evidence="1 2">
    <name type="scientific">Kribbella steppae</name>
    <dbReference type="NCBI Taxonomy" id="2512223"/>
    <lineage>
        <taxon>Bacteria</taxon>
        <taxon>Bacillati</taxon>
        <taxon>Actinomycetota</taxon>
        <taxon>Actinomycetes</taxon>
        <taxon>Propionibacteriales</taxon>
        <taxon>Kribbellaceae</taxon>
        <taxon>Kribbella</taxon>
    </lineage>
</organism>
<dbReference type="AlphaFoldDB" id="A0A4R2HCP4"/>
<dbReference type="OrthoDB" id="4577644at2"/>
<gene>
    <name evidence="1" type="ORF">EV652_108175</name>
</gene>
<proteinExistence type="predicted"/>
<dbReference type="EMBL" id="SLWN01000008">
    <property type="protein sequence ID" value="TCO24643.1"/>
    <property type="molecule type" value="Genomic_DNA"/>
</dbReference>
<comment type="caution">
    <text evidence="1">The sequence shown here is derived from an EMBL/GenBank/DDBJ whole genome shotgun (WGS) entry which is preliminary data.</text>
</comment>
<evidence type="ECO:0000313" key="1">
    <source>
        <dbReference type="EMBL" id="TCO24643.1"/>
    </source>
</evidence>
<evidence type="ECO:0008006" key="3">
    <source>
        <dbReference type="Google" id="ProtNLM"/>
    </source>
</evidence>
<dbReference type="Proteomes" id="UP000294508">
    <property type="component" value="Unassembled WGS sequence"/>
</dbReference>
<protein>
    <recommendedName>
        <fullName evidence="3">Short subunit dehydrogenase</fullName>
    </recommendedName>
</protein>
<dbReference type="RefSeq" id="WP_132211470.1">
    <property type="nucleotide sequence ID" value="NZ_SLWN01000008.1"/>
</dbReference>
<sequence>MQRHVSADQLKAWEEFPWKTTEQGASTSVLLAASPLVDGVTGRYFEDNNEALPRGDSEYSGVAAYALDPESATRLWDASEELLAQ</sequence>
<dbReference type="Gene3D" id="3.40.50.720">
    <property type="entry name" value="NAD(P)-binding Rossmann-like Domain"/>
    <property type="match status" value="1"/>
</dbReference>
<accession>A0A4R2HCP4</accession>